<evidence type="ECO:0000313" key="2">
    <source>
        <dbReference type="Proteomes" id="UP001172083"/>
    </source>
</evidence>
<dbReference type="EMBL" id="JAUJEB010000009">
    <property type="protein sequence ID" value="MDN5216446.1"/>
    <property type="molecule type" value="Genomic_DNA"/>
</dbReference>
<keyword evidence="2" id="KW-1185">Reference proteome</keyword>
<accession>A0ABT8LHE6</accession>
<dbReference type="NCBIfam" id="NF033709">
    <property type="entry name" value="PorV_fam"/>
    <property type="match status" value="1"/>
</dbReference>
<reference evidence="1" key="1">
    <citation type="submission" date="2023-06" db="EMBL/GenBank/DDBJ databases">
        <title>Genomic of Agaribacillus aureum.</title>
        <authorList>
            <person name="Wang G."/>
        </authorList>
    </citation>
    <scope>NUCLEOTIDE SEQUENCE</scope>
    <source>
        <strain evidence="1">BMA12</strain>
    </source>
</reference>
<protein>
    <submittedName>
        <fullName evidence="1">Type IX secretion system protein PorQ</fullName>
    </submittedName>
</protein>
<dbReference type="RefSeq" id="WP_346761783.1">
    <property type="nucleotide sequence ID" value="NZ_JAUJEB010000009.1"/>
</dbReference>
<sequence length="341" mass="37589">MKCKTLIVVLCLCCHFGYAQIGGQRSFDFLNIPGDARTAALGGVGVTLADSDVNGFSQNPALLDSAAHNHLSLSYLSYLGDVKFSNLSYARTLKKYGTWGINLKYIDYGTIESYDPSGFELGTFGANEFVVAVSHSRTTGVFTLGGSLKFALSDIAGFKANAILADVGGKFKHPEKDLTVGLVIKNVGILLRDYTELSQSDLPFDVQLGISFKPQHMPFRFSATAYNLYQADIVYFDPNGNGGNQENEEPGVADKIFRHMVFAAEFVPTKNFNVRIGYNHLMRRELRLEEISGGAGFSFGLMFRVKAFEFAYSKALYHVAGNTNHLTLTSNFERLIKKKQI</sequence>
<dbReference type="Proteomes" id="UP001172083">
    <property type="component" value="Unassembled WGS sequence"/>
</dbReference>
<dbReference type="NCBIfam" id="NF033711">
    <property type="entry name" value="T9SS_PorQ"/>
    <property type="match status" value="1"/>
</dbReference>
<comment type="caution">
    <text evidence="1">The sequence shown here is derived from an EMBL/GenBank/DDBJ whole genome shotgun (WGS) entry which is preliminary data.</text>
</comment>
<proteinExistence type="predicted"/>
<organism evidence="1 2">
    <name type="scientific">Agaribacillus aureus</name>
    <dbReference type="NCBI Taxonomy" id="3051825"/>
    <lineage>
        <taxon>Bacteria</taxon>
        <taxon>Pseudomonadati</taxon>
        <taxon>Bacteroidota</taxon>
        <taxon>Cytophagia</taxon>
        <taxon>Cytophagales</taxon>
        <taxon>Splendidivirgaceae</taxon>
        <taxon>Agaribacillus</taxon>
    </lineage>
</organism>
<evidence type="ECO:0000313" key="1">
    <source>
        <dbReference type="EMBL" id="MDN5216446.1"/>
    </source>
</evidence>
<name>A0ABT8LHE6_9BACT</name>
<gene>
    <name evidence="1" type="primary">porQ</name>
    <name evidence="1" type="ORF">QQ020_30540</name>
</gene>